<evidence type="ECO:0000256" key="2">
    <source>
        <dbReference type="ARBA" id="ARBA00005042"/>
    </source>
</evidence>
<dbReference type="UniPathway" id="UPA00084">
    <property type="reaction ID" value="UER00503"/>
</dbReference>
<evidence type="ECO:0000256" key="7">
    <source>
        <dbReference type="ARBA" id="ARBA00023098"/>
    </source>
</evidence>
<dbReference type="CDD" id="cd09135">
    <property type="entry name" value="PLDc_PGS1_euk_1"/>
    <property type="match status" value="1"/>
</dbReference>
<dbReference type="Pfam" id="PF13091">
    <property type="entry name" value="PLDc_2"/>
    <property type="match status" value="1"/>
</dbReference>
<dbReference type="EnsemblMetazoa" id="CapteT115742">
    <property type="protein sequence ID" value="CapteP115742"/>
    <property type="gene ID" value="CapteG115742"/>
</dbReference>
<keyword evidence="5 11" id="KW-0808">Transferase</keyword>
<dbReference type="InterPro" id="IPR016270">
    <property type="entry name" value="PGS1"/>
</dbReference>
<evidence type="ECO:0000259" key="12">
    <source>
        <dbReference type="PROSITE" id="PS50035"/>
    </source>
</evidence>
<dbReference type="GO" id="GO:0008444">
    <property type="term" value="F:CDP-diacylglycerol-glycerol-3-phosphate 3-phosphatidyltransferase activity"/>
    <property type="evidence" value="ECO:0007669"/>
    <property type="project" value="UniProtKB-EC"/>
</dbReference>
<evidence type="ECO:0000256" key="6">
    <source>
        <dbReference type="ARBA" id="ARBA00022737"/>
    </source>
</evidence>
<keyword evidence="11" id="KW-0547">Nucleotide-binding</keyword>
<dbReference type="GO" id="GO:0005524">
    <property type="term" value="F:ATP binding"/>
    <property type="evidence" value="ECO:0007669"/>
    <property type="project" value="UniProtKB-KW"/>
</dbReference>
<evidence type="ECO:0000256" key="1">
    <source>
        <dbReference type="ARBA" id="ARBA00003537"/>
    </source>
</evidence>
<dbReference type="InterPro" id="IPR025202">
    <property type="entry name" value="PLD-like_dom"/>
</dbReference>
<keyword evidence="8 11" id="KW-0594">Phospholipid biosynthesis</keyword>
<protein>
    <recommendedName>
        <fullName evidence="11">CDP-diacylglycerol--glycerol-3-phosphate 3-phosphatidyltransferase</fullName>
        <ecNumber evidence="11">2.7.8.5</ecNumber>
    </recommendedName>
</protein>
<keyword evidence="6" id="KW-0677">Repeat</keyword>
<reference evidence="13 15" key="2">
    <citation type="journal article" date="2013" name="Nature">
        <title>Insights into bilaterian evolution from three spiralian genomes.</title>
        <authorList>
            <person name="Simakov O."/>
            <person name="Marletaz F."/>
            <person name="Cho S.J."/>
            <person name="Edsinger-Gonzales E."/>
            <person name="Havlak P."/>
            <person name="Hellsten U."/>
            <person name="Kuo D.H."/>
            <person name="Larsson T."/>
            <person name="Lv J."/>
            <person name="Arendt D."/>
            <person name="Savage R."/>
            <person name="Osoegawa K."/>
            <person name="de Jong P."/>
            <person name="Grimwood J."/>
            <person name="Chapman J.A."/>
            <person name="Shapiro H."/>
            <person name="Aerts A."/>
            <person name="Otillar R.P."/>
            <person name="Terry A.Y."/>
            <person name="Boore J.L."/>
            <person name="Grigoriev I.V."/>
            <person name="Lindberg D.R."/>
            <person name="Seaver E.C."/>
            <person name="Weisblat D.A."/>
            <person name="Putnam N.H."/>
            <person name="Rokhsar D.S."/>
        </authorList>
    </citation>
    <scope>NUCLEOTIDE SEQUENCE</scope>
    <source>
        <strain evidence="13 15">I ESC-2004</strain>
    </source>
</reference>
<dbReference type="OrthoDB" id="10250191at2759"/>
<dbReference type="EMBL" id="AMQN01000997">
    <property type="status" value="NOT_ANNOTATED_CDS"/>
    <property type="molecule type" value="Genomic_DNA"/>
</dbReference>
<evidence type="ECO:0000313" key="14">
    <source>
        <dbReference type="EnsemblMetazoa" id="CapteP115742"/>
    </source>
</evidence>
<name>R7UTI6_CAPTE</name>
<dbReference type="OMA" id="HKCLAQC"/>
<dbReference type="CDD" id="cd09137">
    <property type="entry name" value="PLDc_PGS1_euk_2"/>
    <property type="match status" value="1"/>
</dbReference>
<comment type="pathway">
    <text evidence="2 11">Phospholipid metabolism; phosphatidylglycerol biosynthesis; phosphatidylglycerol from CDP-diacylglycerol: step 1/2.</text>
</comment>
<evidence type="ECO:0000256" key="11">
    <source>
        <dbReference type="RuleBase" id="RU365024"/>
    </source>
</evidence>
<dbReference type="PIRSF" id="PIRSF000850">
    <property type="entry name" value="Phospholipase_D_PSS"/>
    <property type="match status" value="1"/>
</dbReference>
<dbReference type="Proteomes" id="UP000014760">
    <property type="component" value="Unassembled WGS sequence"/>
</dbReference>
<proteinExistence type="inferred from homology"/>
<organism evidence="13">
    <name type="scientific">Capitella teleta</name>
    <name type="common">Polychaete worm</name>
    <dbReference type="NCBI Taxonomy" id="283909"/>
    <lineage>
        <taxon>Eukaryota</taxon>
        <taxon>Metazoa</taxon>
        <taxon>Spiralia</taxon>
        <taxon>Lophotrochozoa</taxon>
        <taxon>Annelida</taxon>
        <taxon>Polychaeta</taxon>
        <taxon>Sedentaria</taxon>
        <taxon>Scolecida</taxon>
        <taxon>Capitellidae</taxon>
        <taxon>Capitella</taxon>
    </lineage>
</organism>
<comment type="catalytic activity">
    <reaction evidence="10 11">
        <text>a CDP-1,2-diacyl-sn-glycerol + sn-glycerol 3-phosphate = a 1,2-diacyl-sn-glycero-3-phospho-(1'-sn-glycero-3'-phosphate) + CMP + H(+)</text>
        <dbReference type="Rhea" id="RHEA:12593"/>
        <dbReference type="ChEBI" id="CHEBI:15378"/>
        <dbReference type="ChEBI" id="CHEBI:57597"/>
        <dbReference type="ChEBI" id="CHEBI:58332"/>
        <dbReference type="ChEBI" id="CHEBI:60110"/>
        <dbReference type="ChEBI" id="CHEBI:60377"/>
        <dbReference type="EC" id="2.7.8.5"/>
    </reaction>
</comment>
<dbReference type="GO" id="GO:0005739">
    <property type="term" value="C:mitochondrion"/>
    <property type="evidence" value="ECO:0007669"/>
    <property type="project" value="UniProtKB-SubCell"/>
</dbReference>
<comment type="similarity">
    <text evidence="3 11">Belongs to the CDP-alcohol phosphatidyltransferase class-II family.</text>
</comment>
<dbReference type="EC" id="2.7.8.5" evidence="11"/>
<evidence type="ECO:0000313" key="15">
    <source>
        <dbReference type="Proteomes" id="UP000014760"/>
    </source>
</evidence>
<dbReference type="HOGENOM" id="CLU_030471_1_2_1"/>
<accession>R7UTI6</accession>
<dbReference type="SUPFAM" id="SSF56024">
    <property type="entry name" value="Phospholipase D/nuclease"/>
    <property type="match status" value="1"/>
</dbReference>
<feature type="domain" description="PLD phosphodiesterase" evidence="12">
    <location>
        <begin position="159"/>
        <end position="185"/>
    </location>
</feature>
<dbReference type="EMBL" id="KB298217">
    <property type="protein sequence ID" value="ELU09495.1"/>
    <property type="molecule type" value="Genomic_DNA"/>
</dbReference>
<evidence type="ECO:0000256" key="3">
    <source>
        <dbReference type="ARBA" id="ARBA00010682"/>
    </source>
</evidence>
<dbReference type="PROSITE" id="PS50035">
    <property type="entry name" value="PLD"/>
    <property type="match status" value="1"/>
</dbReference>
<reference evidence="14" key="3">
    <citation type="submission" date="2015-06" db="UniProtKB">
        <authorList>
            <consortium name="EnsemblMetazoa"/>
        </authorList>
    </citation>
    <scope>IDENTIFICATION</scope>
</reference>
<keyword evidence="4 11" id="KW-0444">Lipid biosynthesis</keyword>
<dbReference type="PANTHER" id="PTHR12586:SF1">
    <property type="entry name" value="CDP-DIACYLGLYCEROL--GLYCEROL-3-PHOSPHATE 3-PHOSPHATIDYLTRANSFERASE, MITOCHONDRIAL"/>
    <property type="match status" value="1"/>
</dbReference>
<dbReference type="Gene3D" id="3.30.870.10">
    <property type="entry name" value="Endonuclease Chain A"/>
    <property type="match status" value="2"/>
</dbReference>
<sequence length="495" mass="55671">MAASEKATLSSVRDCSSASSLPTSVLSSHAWIGKHSPGFRIHGSQVEFLHEPADFYSNLLEQIKKAERRIVIASLYLGTGRMEQKLVDTISETLAQRSLPLKVDILLDYTRGQRGHPNSCSLLVPLLEQYGSQVSVSLYHTPDLRGMVRRFLPERYNEVVGLQHMKIYLFDDNVMLSGANLSDSYFTNRQDRYVIMHKAPGLADFFTNLVSAVQSFSFQLNSDCSLQLSKGLTVHPFEGGIFYFTHTLNQRFQSSLKSATRSKFPLNPYSFERILRAVCPTSSDAGQDTVVFPLVQMGPFDIQTDSIVTEEFFRKVPQASSIRLASGYFNLTSHYRQTLINYSAADYCILTASPQANGFYGASGVSGGVPHAYNYIAQGFLREVGDHCQQQRVQLSEYSRPGWTFHAKGLWYTAPGQLLPSATFIGSPNFGYRSVFRDVEAQAVIATDNADLQRRLHREQDHLYSRSQPVELNTLEARPIPLWVRFVTPYISNFF</sequence>
<evidence type="ECO:0000256" key="8">
    <source>
        <dbReference type="ARBA" id="ARBA00023209"/>
    </source>
</evidence>
<dbReference type="STRING" id="283909.R7UTI6"/>
<comment type="subcellular location">
    <subcellularLocation>
        <location evidence="11">Mitochondrion</location>
    </subcellularLocation>
</comment>
<comment type="function">
    <text evidence="1 11">Functions in the biosynthesis of the anionic phospholipids phosphatidylglycerol and cardiolipin.</text>
</comment>
<dbReference type="InterPro" id="IPR001736">
    <property type="entry name" value="PLipase_D/transphosphatidylase"/>
</dbReference>
<keyword evidence="9 11" id="KW-1208">Phospholipid metabolism</keyword>
<evidence type="ECO:0000256" key="5">
    <source>
        <dbReference type="ARBA" id="ARBA00022679"/>
    </source>
</evidence>
<keyword evidence="7 11" id="KW-0443">Lipid metabolism</keyword>
<keyword evidence="11" id="KW-0496">Mitochondrion</keyword>
<evidence type="ECO:0000256" key="10">
    <source>
        <dbReference type="ARBA" id="ARBA00048586"/>
    </source>
</evidence>
<evidence type="ECO:0000313" key="13">
    <source>
        <dbReference type="EMBL" id="ELU09495.1"/>
    </source>
</evidence>
<keyword evidence="15" id="KW-1185">Reference proteome</keyword>
<evidence type="ECO:0000256" key="9">
    <source>
        <dbReference type="ARBA" id="ARBA00023264"/>
    </source>
</evidence>
<gene>
    <name evidence="13" type="ORF">CAPTEDRAFT_115742</name>
</gene>
<dbReference type="FunCoup" id="R7UTI6">
    <property type="interactions" value="1481"/>
</dbReference>
<dbReference type="PANTHER" id="PTHR12586">
    <property type="entry name" value="CDP-DIACYLGLYCEROL--SERINE O-PHOSPHATIDYLTRANSFERASE"/>
    <property type="match status" value="1"/>
</dbReference>
<dbReference type="GO" id="GO:0032049">
    <property type="term" value="P:cardiolipin biosynthetic process"/>
    <property type="evidence" value="ECO:0007669"/>
    <property type="project" value="InterPro"/>
</dbReference>
<keyword evidence="11" id="KW-0067">ATP-binding</keyword>
<dbReference type="AlphaFoldDB" id="R7UTI6"/>
<evidence type="ECO:0000256" key="4">
    <source>
        <dbReference type="ARBA" id="ARBA00022516"/>
    </source>
</evidence>
<reference evidence="15" key="1">
    <citation type="submission" date="2012-12" db="EMBL/GenBank/DDBJ databases">
        <authorList>
            <person name="Hellsten U."/>
            <person name="Grimwood J."/>
            <person name="Chapman J.A."/>
            <person name="Shapiro H."/>
            <person name="Aerts A."/>
            <person name="Otillar R.P."/>
            <person name="Terry A.Y."/>
            <person name="Boore J.L."/>
            <person name="Simakov O."/>
            <person name="Marletaz F."/>
            <person name="Cho S.-J."/>
            <person name="Edsinger-Gonzales E."/>
            <person name="Havlak P."/>
            <person name="Kuo D.-H."/>
            <person name="Larsson T."/>
            <person name="Lv J."/>
            <person name="Arendt D."/>
            <person name="Savage R."/>
            <person name="Osoegawa K."/>
            <person name="de Jong P."/>
            <person name="Lindberg D.R."/>
            <person name="Seaver E.C."/>
            <person name="Weisblat D.A."/>
            <person name="Putnam N.H."/>
            <person name="Grigoriev I.V."/>
            <person name="Rokhsar D.S."/>
        </authorList>
    </citation>
    <scope>NUCLEOTIDE SEQUENCE</scope>
    <source>
        <strain evidence="15">I ESC-2004</strain>
    </source>
</reference>